<dbReference type="AlphaFoldDB" id="A0A369KUK1"/>
<comment type="caution">
    <text evidence="1">The sequence shown here is derived from an EMBL/GenBank/DDBJ whole genome shotgun (WGS) entry which is preliminary data.</text>
</comment>
<sequence>MFQYQCMFIGSILALLLTNISCNIKDDKNSKYSGFDPNLKRNKREIIDLNNTKISFQYEHIPSGTCSTYQIISPLDNINQHLELIDKGNNFTLDRNLQKLCAYKTNNDVHRKPAPIHSKAQLVLDVLDQGSGKIFAEIEVTSKAPSITEIMDEFPPKNLYSQDQILKKSNSFYVPAGGNPDNFKIVVYDNSINHNRYLISSDKIYIVGKHIESEYFVRFSIKITNESVDPSDGAFFSFEVPSDYPHGRYDLSLRVNEDALNVERPFTIYVVEKDKNLNSPEIKSINVVYNNTTTTDISIPIGTCVDYKVIATDLNDKKYDITGKNWYTVSLAPAKNFTLFPEKRKICAYNNNYYSTPRVGETTMFIIKYQKLIHDITLNAVASPEFILKPKNPISEEILNVKAGSKTTNFKINLVKFLDRNQNSFANNAEDFEILDEDKKIIKLNSNQDREGSTSFNFKLPYIYDSYDKTTYSFTLRMKHYPSIKETFSVNVTQ</sequence>
<keyword evidence="2" id="KW-1185">Reference proteome</keyword>
<dbReference type="Proteomes" id="UP000253934">
    <property type="component" value="Unassembled WGS sequence"/>
</dbReference>
<evidence type="ECO:0000313" key="1">
    <source>
        <dbReference type="EMBL" id="RDB36507.1"/>
    </source>
</evidence>
<evidence type="ECO:0000313" key="2">
    <source>
        <dbReference type="Proteomes" id="UP000253934"/>
    </source>
</evidence>
<reference evidence="1" key="1">
    <citation type="submission" date="2018-04" db="EMBL/GenBank/DDBJ databases">
        <title>Draft genome sequence of the Candidatus Spirobacillus cienkowskii, a pathogen of freshwater Daphnia species, reconstructed from hemolymph metagenomic reads.</title>
        <authorList>
            <person name="Bresciani L."/>
            <person name="Lemos L.N."/>
            <person name="Wale N."/>
            <person name="Lin J.Y."/>
            <person name="Fernandes G.R."/>
            <person name="Duffy M.A."/>
            <person name="Rodrigues J.M."/>
        </authorList>
    </citation>
    <scope>NUCLEOTIDE SEQUENCE [LARGE SCALE GENOMIC DNA]</scope>
    <source>
        <strain evidence="1">Binning01</strain>
    </source>
</reference>
<accession>A0A369KUK1</accession>
<name>A0A369KUK1_9BACT</name>
<dbReference type="EMBL" id="QOVW01000059">
    <property type="protein sequence ID" value="RDB36507.1"/>
    <property type="molecule type" value="Genomic_DNA"/>
</dbReference>
<organism evidence="1 2">
    <name type="scientific">Spirobacillus cienkowskii</name>
    <dbReference type="NCBI Taxonomy" id="495820"/>
    <lineage>
        <taxon>Bacteria</taxon>
        <taxon>Pseudomonadati</taxon>
        <taxon>Bdellovibrionota</taxon>
        <taxon>Oligoflexia</taxon>
        <taxon>Silvanigrellales</taxon>
        <taxon>Spirobacillus</taxon>
    </lineage>
</organism>
<gene>
    <name evidence="1" type="ORF">DCC88_04325</name>
</gene>
<proteinExistence type="predicted"/>
<protein>
    <submittedName>
        <fullName evidence="1">Uncharacterized protein</fullName>
    </submittedName>
</protein>